<dbReference type="EMBL" id="KY000081">
    <property type="protein sequence ID" value="APD20691.1"/>
    <property type="molecule type" value="Genomic_DNA"/>
</dbReference>
<reference evidence="2 3" key="1">
    <citation type="submission" date="2016-10" db="EMBL/GenBank/DDBJ databases">
        <title>Antibacterial composition for prophylaxis and treatment of hospital infections (variants), strains of bacteriophages, used for obtaining thereof.</title>
        <authorList>
            <person name="Aleshkin A.V."/>
            <person name="Volozhantsev N.V."/>
            <person name="Verevkin V.V."/>
            <person name="Krasilnikova V.M."/>
            <person name="Myakinina V.P."/>
            <person name="Popova A.V."/>
            <person name="Svetoch E.A."/>
        </authorList>
    </citation>
    <scope>NUCLEOTIDE SEQUENCE [LARGE SCALE GENOMIC DNA]</scope>
    <source>
        <strain evidence="2 3">KPV811</strain>
    </source>
</reference>
<dbReference type="Proteomes" id="UP000225316">
    <property type="component" value="Segment"/>
</dbReference>
<organism evidence="2 3">
    <name type="scientific">Klebsiella phage KPV811</name>
    <dbReference type="NCBI Taxonomy" id="1913574"/>
    <lineage>
        <taxon>Viruses</taxon>
        <taxon>Duplodnaviria</taxon>
        <taxon>Heunggongvirae</taxon>
        <taxon>Uroviricota</taxon>
        <taxon>Caudoviricetes</taxon>
        <taxon>Autographivirales</taxon>
        <taxon>Autoscriptoviridae</taxon>
        <taxon>Slopekvirinae</taxon>
        <taxon>Drulisvirus</taxon>
        <taxon>Drulisvirus KPV811</taxon>
    </lineage>
</organism>
<protein>
    <submittedName>
        <fullName evidence="2">Uncharacterized protein</fullName>
    </submittedName>
</protein>
<evidence type="ECO:0000313" key="3">
    <source>
        <dbReference type="Proteomes" id="UP000225316"/>
    </source>
</evidence>
<dbReference type="KEGG" id="vg:54978006"/>
<evidence type="ECO:0000256" key="1">
    <source>
        <dbReference type="SAM" id="MobiDB-lite"/>
    </source>
</evidence>
<feature type="compositionally biased region" description="Basic and acidic residues" evidence="1">
    <location>
        <begin position="1"/>
        <end position="15"/>
    </location>
</feature>
<name>A0A1J0MHN8_9CAUD</name>
<proteinExistence type="predicted"/>
<sequence>MSKFKVGDKVVRKSPDGSSSFKKHQGDFDYYTVTAMTSSGHWLQLDNFTIDGDYYPWCAPNFELYQEPDDELPPVPASVAYMNSERDRGNDQRLVLERCSWTDENLLYIGIVPKKNSTRAEHEIGINMSPDAALQLAHDLRRMAMDIKRKGKANA</sequence>
<feature type="region of interest" description="Disordered" evidence="1">
    <location>
        <begin position="1"/>
        <end position="22"/>
    </location>
</feature>
<keyword evidence="3" id="KW-1185">Reference proteome</keyword>
<dbReference type="RefSeq" id="YP_009787891.1">
    <property type="nucleotide sequence ID" value="NC_047787.1"/>
</dbReference>
<accession>A0A1J0MHN8</accession>
<evidence type="ECO:0000313" key="2">
    <source>
        <dbReference type="EMBL" id="APD20691.1"/>
    </source>
</evidence>
<dbReference type="GeneID" id="54978006"/>